<protein>
    <submittedName>
        <fullName evidence="1">Uncharacterized protein</fullName>
    </submittedName>
</protein>
<gene>
    <name evidence="1" type="ORF">R3P38DRAFT_2560277</name>
</gene>
<proteinExistence type="predicted"/>
<dbReference type="AlphaFoldDB" id="A0AAW0A4B3"/>
<dbReference type="EMBL" id="JAWWNJ010000086">
    <property type="protein sequence ID" value="KAK7000836.1"/>
    <property type="molecule type" value="Genomic_DNA"/>
</dbReference>
<evidence type="ECO:0000313" key="2">
    <source>
        <dbReference type="Proteomes" id="UP001362999"/>
    </source>
</evidence>
<sequence length="218" mass="25061">IPLEYVRTKSMFLSTVNFCHQVPQRFGKPMIRKNIPFHSLEHTDDVFGSVTTNFAVLPARSRLWYSPVSAWNVFADPQTLHLPDVHIIETPEVFVKTPSPVYETTTEEWTKTARAAAKDSNIAIDLEDLEDMIKDTSRERYIEMNTTILDGKVLQIQDPDGNLLSDIFTLPQELYQKLKDAVALIQGAMHGEWRDDTLLNQKCLLRHSIRFFLKLGFP</sequence>
<evidence type="ECO:0000313" key="1">
    <source>
        <dbReference type="EMBL" id="KAK7000836.1"/>
    </source>
</evidence>
<organism evidence="1 2">
    <name type="scientific">Favolaschia claudopus</name>
    <dbReference type="NCBI Taxonomy" id="2862362"/>
    <lineage>
        <taxon>Eukaryota</taxon>
        <taxon>Fungi</taxon>
        <taxon>Dikarya</taxon>
        <taxon>Basidiomycota</taxon>
        <taxon>Agaricomycotina</taxon>
        <taxon>Agaricomycetes</taxon>
        <taxon>Agaricomycetidae</taxon>
        <taxon>Agaricales</taxon>
        <taxon>Marasmiineae</taxon>
        <taxon>Mycenaceae</taxon>
        <taxon>Favolaschia</taxon>
    </lineage>
</organism>
<name>A0AAW0A4B3_9AGAR</name>
<dbReference type="Proteomes" id="UP001362999">
    <property type="component" value="Unassembled WGS sequence"/>
</dbReference>
<accession>A0AAW0A4B3</accession>
<feature type="non-terminal residue" evidence="1">
    <location>
        <position position="1"/>
    </location>
</feature>
<comment type="caution">
    <text evidence="1">The sequence shown here is derived from an EMBL/GenBank/DDBJ whole genome shotgun (WGS) entry which is preliminary data.</text>
</comment>
<reference evidence="1 2" key="1">
    <citation type="journal article" date="2024" name="J Genomics">
        <title>Draft genome sequencing and assembly of Favolaschia claudopus CIRM-BRFM 2984 isolated from oak limbs.</title>
        <authorList>
            <person name="Navarro D."/>
            <person name="Drula E."/>
            <person name="Chaduli D."/>
            <person name="Cazenave R."/>
            <person name="Ahrendt S."/>
            <person name="Wang J."/>
            <person name="Lipzen A."/>
            <person name="Daum C."/>
            <person name="Barry K."/>
            <person name="Grigoriev I.V."/>
            <person name="Favel A."/>
            <person name="Rosso M.N."/>
            <person name="Martin F."/>
        </authorList>
    </citation>
    <scope>NUCLEOTIDE SEQUENCE [LARGE SCALE GENOMIC DNA]</scope>
    <source>
        <strain evidence="1 2">CIRM-BRFM 2984</strain>
    </source>
</reference>
<keyword evidence="2" id="KW-1185">Reference proteome</keyword>